<organism evidence="2 3">
    <name type="scientific">Humicola insolens</name>
    <name type="common">Soft-rot fungus</name>
    <dbReference type="NCBI Taxonomy" id="85995"/>
    <lineage>
        <taxon>Eukaryota</taxon>
        <taxon>Fungi</taxon>
        <taxon>Dikarya</taxon>
        <taxon>Ascomycota</taxon>
        <taxon>Pezizomycotina</taxon>
        <taxon>Sordariomycetes</taxon>
        <taxon>Sordariomycetidae</taxon>
        <taxon>Sordariales</taxon>
        <taxon>Chaetomiaceae</taxon>
        <taxon>Mycothermus</taxon>
    </lineage>
</organism>
<accession>A0ABR3V8W0</accession>
<feature type="region of interest" description="Disordered" evidence="1">
    <location>
        <begin position="54"/>
        <end position="81"/>
    </location>
</feature>
<feature type="compositionally biased region" description="Basic residues" evidence="1">
    <location>
        <begin position="120"/>
        <end position="135"/>
    </location>
</feature>
<name>A0ABR3V8W0_HUMIN</name>
<evidence type="ECO:0000313" key="2">
    <source>
        <dbReference type="EMBL" id="KAL1837881.1"/>
    </source>
</evidence>
<dbReference type="EMBL" id="JAZGSY010000255">
    <property type="protein sequence ID" value="KAL1837881.1"/>
    <property type="molecule type" value="Genomic_DNA"/>
</dbReference>
<proteinExistence type="predicted"/>
<feature type="compositionally biased region" description="Basic and acidic residues" evidence="1">
    <location>
        <begin position="106"/>
        <end position="119"/>
    </location>
</feature>
<reference evidence="2 3" key="1">
    <citation type="journal article" date="2024" name="Commun. Biol.">
        <title>Comparative genomic analysis of thermophilic fungi reveals convergent evolutionary adaptations and gene losses.</title>
        <authorList>
            <person name="Steindorff A.S."/>
            <person name="Aguilar-Pontes M.V."/>
            <person name="Robinson A.J."/>
            <person name="Andreopoulos B."/>
            <person name="LaButti K."/>
            <person name="Kuo A."/>
            <person name="Mondo S."/>
            <person name="Riley R."/>
            <person name="Otillar R."/>
            <person name="Haridas S."/>
            <person name="Lipzen A."/>
            <person name="Grimwood J."/>
            <person name="Schmutz J."/>
            <person name="Clum A."/>
            <person name="Reid I.D."/>
            <person name="Moisan M.C."/>
            <person name="Butler G."/>
            <person name="Nguyen T.T.M."/>
            <person name="Dewar K."/>
            <person name="Conant G."/>
            <person name="Drula E."/>
            <person name="Henrissat B."/>
            <person name="Hansel C."/>
            <person name="Singer S."/>
            <person name="Hutchinson M.I."/>
            <person name="de Vries R.P."/>
            <person name="Natvig D.O."/>
            <person name="Powell A.J."/>
            <person name="Tsang A."/>
            <person name="Grigoriev I.V."/>
        </authorList>
    </citation>
    <scope>NUCLEOTIDE SEQUENCE [LARGE SCALE GENOMIC DNA]</scope>
    <source>
        <strain evidence="2 3">CBS 620.91</strain>
    </source>
</reference>
<feature type="region of interest" description="Disordered" evidence="1">
    <location>
        <begin position="105"/>
        <end position="143"/>
    </location>
</feature>
<dbReference type="Proteomes" id="UP001583172">
    <property type="component" value="Unassembled WGS sequence"/>
</dbReference>
<gene>
    <name evidence="2" type="ORF">VTJ49DRAFT_3285</name>
</gene>
<keyword evidence="3" id="KW-1185">Reference proteome</keyword>
<protein>
    <submittedName>
        <fullName evidence="2">Uncharacterized protein</fullName>
    </submittedName>
</protein>
<evidence type="ECO:0000256" key="1">
    <source>
        <dbReference type="SAM" id="MobiDB-lite"/>
    </source>
</evidence>
<sequence>MRVDGIAERAPDGERCVSFHSCPHPLSKTQDCDHRSLPVPASHTSPINHIRSQEFKANNPPFPGHHPHHLGVPLHHQGPGHHHLGGLLQLLPSLELHHLVRLLHPHPGDHRDPGPDHRHPPACRHRRRRQGRRSLGRCSRSGSCCPGSLRDARALLLLLLPRITNLTGQR</sequence>
<comment type="caution">
    <text evidence="2">The sequence shown here is derived from an EMBL/GenBank/DDBJ whole genome shotgun (WGS) entry which is preliminary data.</text>
</comment>
<evidence type="ECO:0000313" key="3">
    <source>
        <dbReference type="Proteomes" id="UP001583172"/>
    </source>
</evidence>